<dbReference type="PROSITE" id="PS51035">
    <property type="entry name" value="BAG"/>
    <property type="match status" value="1"/>
</dbReference>
<feature type="region of interest" description="Disordered" evidence="1">
    <location>
        <begin position="226"/>
        <end position="814"/>
    </location>
</feature>
<name>A0ABX8I7W7_9ASCO</name>
<feature type="compositionally biased region" description="Acidic residues" evidence="1">
    <location>
        <begin position="93"/>
        <end position="102"/>
    </location>
</feature>
<feature type="compositionally biased region" description="Basic and acidic residues" evidence="1">
    <location>
        <begin position="473"/>
        <end position="486"/>
    </location>
</feature>
<keyword evidence="4" id="KW-1185">Reference proteome</keyword>
<protein>
    <recommendedName>
        <fullName evidence="2">BAG domain-containing protein</fullName>
    </recommendedName>
</protein>
<feature type="compositionally biased region" description="Basic and acidic residues" evidence="1">
    <location>
        <begin position="343"/>
        <end position="354"/>
    </location>
</feature>
<organism evidence="3 4">
    <name type="scientific">Candidozyma haemuli</name>
    <dbReference type="NCBI Taxonomy" id="45357"/>
    <lineage>
        <taxon>Eukaryota</taxon>
        <taxon>Fungi</taxon>
        <taxon>Dikarya</taxon>
        <taxon>Ascomycota</taxon>
        <taxon>Saccharomycotina</taxon>
        <taxon>Pichiomycetes</taxon>
        <taxon>Metschnikowiaceae</taxon>
        <taxon>Candidozyma</taxon>
    </lineage>
</organism>
<feature type="compositionally biased region" description="Basic and acidic residues" evidence="1">
    <location>
        <begin position="759"/>
        <end position="786"/>
    </location>
</feature>
<evidence type="ECO:0000313" key="3">
    <source>
        <dbReference type="EMBL" id="QWU88062.1"/>
    </source>
</evidence>
<feature type="compositionally biased region" description="Low complexity" evidence="1">
    <location>
        <begin position="552"/>
        <end position="565"/>
    </location>
</feature>
<sequence>MTDVSSENRKVDEFLQTLDKLSQERLMDDQKRQWQLERDIEGLSNESPKRPSLSSRASSAGHDIKELVFNRTSSARNKFQDKWKNREKSSEYASDEEFDEDGYQLPYRPRTNRRQSRRAANKDMEIELPRRNSSLTHLSDEDMDLDFGLKRPVARKTSSLKSWVSKESEESIESPRTPKGERPGFMKSMKGSFSDMRGSISEMNVKGSLSDMKGSFSELKKKKSFSEMKGTLKKKSSFTEMKGSFTDMERRIRRRGVSEEGRESDDSRETKEKKISKKEARRQARILNLEDRTNVWRADESEEEEEVPKWKAMARAQRQDNSWIAEEDEEDSEESEAEMPTRSVREYLHSRQMSEDSELEMPTRARNGRLNRVISEDSEVELPTRGSRNGRLNRQISQDSSEVELPTRFSRSARQNQISEESEESEVELPSRTFKDTRKKQAVWTADDSDEDPMSKPPKPAKPAKPVKPVKAFKLEEKEEPKEAKKPWSKPEAPRPRAVSSTSSFSSATSAPKPKPAFSKPEPKTFAKPEPKVEKPEPKSFAKPEKPEKPAVKSVPPKPAKLSSKAYEEKDSQELKDRISKLSPTKASAPAKPAKLSTKEYEEKDSQELKDQLEKLANKKQPPAKPAKLSKPAFKDGEVEAIGALHSLKPAKPAALKTAPKPEALQKFSSMKAEKTAPKNFQAELSGILRSSTEPSLQKGPTNASSVSLTESKPPTTTLKKSSTEPTSSQISHITKSRSKGPKRRLPKSASLTSSSTSEKSESESDPEPKSKPEPKPEPMAAEKPKGKVPPAKPAKKPPPIKAKKPDILAKPRTPISSTSFATVEPGFSYIPSYWYCSAPYQTFVCAGIICSSFLPITMSNIYDILTSDNGGFSNTITKCIDYLEQHVPGYASRSSWSAYFNDIASTSREELIDDFSNLRVTPATTTVVLTTFLTILVASKLLGGSPPPKETKKPKKKKKSKAQIANAQIQTILDNVEETYVAQIDDYIENFGQLSKDKKENTYNYIQEMLLKELLKLDGIDIAGNEVLRDNRKKVIRFIQEHQSRLDQFKKDNQTS</sequence>
<feature type="compositionally biased region" description="Pro residues" evidence="1">
    <location>
        <begin position="791"/>
        <end position="801"/>
    </location>
</feature>
<feature type="compositionally biased region" description="Low complexity" evidence="1">
    <location>
        <begin position="748"/>
        <end position="758"/>
    </location>
</feature>
<feature type="compositionally biased region" description="Polar residues" evidence="1">
    <location>
        <begin position="689"/>
        <end position="707"/>
    </location>
</feature>
<feature type="compositionally biased region" description="Low complexity" evidence="1">
    <location>
        <begin position="500"/>
        <end position="520"/>
    </location>
</feature>
<feature type="compositionally biased region" description="Basic residues" evidence="1">
    <location>
        <begin position="110"/>
        <end position="119"/>
    </location>
</feature>
<evidence type="ECO:0000313" key="4">
    <source>
        <dbReference type="Proteomes" id="UP000825434"/>
    </source>
</evidence>
<dbReference type="SMART" id="SM00264">
    <property type="entry name" value="BAG"/>
    <property type="match status" value="1"/>
</dbReference>
<feature type="compositionally biased region" description="Basic and acidic residues" evidence="1">
    <location>
        <begin position="566"/>
        <end position="580"/>
    </location>
</feature>
<feature type="domain" description="BAG" evidence="2">
    <location>
        <begin position="966"/>
        <end position="1051"/>
    </location>
</feature>
<feature type="region of interest" description="Disordered" evidence="1">
    <location>
        <begin position="78"/>
        <end position="196"/>
    </location>
</feature>
<feature type="compositionally biased region" description="Basic residues" evidence="1">
    <location>
        <begin position="735"/>
        <end position="747"/>
    </location>
</feature>
<feature type="compositionally biased region" description="Basic and acidic residues" evidence="1">
    <location>
        <begin position="521"/>
        <end position="551"/>
    </location>
</feature>
<evidence type="ECO:0000259" key="2">
    <source>
        <dbReference type="PROSITE" id="PS51035"/>
    </source>
</evidence>
<dbReference type="InterPro" id="IPR036533">
    <property type="entry name" value="BAG_dom_sf"/>
</dbReference>
<feature type="compositionally biased region" description="Basic and acidic residues" evidence="1">
    <location>
        <begin position="78"/>
        <end position="90"/>
    </location>
</feature>
<dbReference type="Pfam" id="PF02179">
    <property type="entry name" value="BAG"/>
    <property type="match status" value="1"/>
</dbReference>
<evidence type="ECO:0000256" key="1">
    <source>
        <dbReference type="SAM" id="MobiDB-lite"/>
    </source>
</evidence>
<feature type="compositionally biased region" description="Polar residues" evidence="1">
    <location>
        <begin position="386"/>
        <end position="400"/>
    </location>
</feature>
<gene>
    <name evidence="3" type="ORF">CA3LBN_002327</name>
</gene>
<feature type="compositionally biased region" description="Basic and acidic residues" evidence="1">
    <location>
        <begin position="256"/>
        <end position="299"/>
    </location>
</feature>
<reference evidence="3 4" key="1">
    <citation type="submission" date="2021-06" db="EMBL/GenBank/DDBJ databases">
        <title>Candida outbreak in Lebanon.</title>
        <authorList>
            <person name="Finianos M."/>
        </authorList>
    </citation>
    <scope>NUCLEOTIDE SEQUENCE [LARGE SCALE GENOMIC DNA]</scope>
    <source>
        <strain evidence="3">CA3LBN</strain>
    </source>
</reference>
<feature type="compositionally biased region" description="Polar residues" evidence="1">
    <location>
        <begin position="409"/>
        <end position="418"/>
    </location>
</feature>
<dbReference type="InterPro" id="IPR003103">
    <property type="entry name" value="BAG_domain"/>
</dbReference>
<dbReference type="Proteomes" id="UP000825434">
    <property type="component" value="Chromosome 2"/>
</dbReference>
<feature type="compositionally biased region" description="Low complexity" evidence="1">
    <location>
        <begin position="644"/>
        <end position="665"/>
    </location>
</feature>
<feature type="compositionally biased region" description="Acidic residues" evidence="1">
    <location>
        <begin position="325"/>
        <end position="337"/>
    </location>
</feature>
<feature type="region of interest" description="Disordered" evidence="1">
    <location>
        <begin position="37"/>
        <end position="64"/>
    </location>
</feature>
<proteinExistence type="predicted"/>
<dbReference type="EMBL" id="CP076662">
    <property type="protein sequence ID" value="QWU88062.1"/>
    <property type="molecule type" value="Genomic_DNA"/>
</dbReference>
<feature type="compositionally biased region" description="Basic and acidic residues" evidence="1">
    <location>
        <begin position="120"/>
        <end position="130"/>
    </location>
</feature>
<feature type="compositionally biased region" description="Low complexity" evidence="1">
    <location>
        <begin position="581"/>
        <end position="596"/>
    </location>
</feature>
<dbReference type="SUPFAM" id="SSF63491">
    <property type="entry name" value="BAG domain"/>
    <property type="match status" value="1"/>
</dbReference>
<feature type="compositionally biased region" description="Low complexity" evidence="1">
    <location>
        <begin position="708"/>
        <end position="729"/>
    </location>
</feature>
<feature type="compositionally biased region" description="Basic and acidic residues" evidence="1">
    <location>
        <begin position="597"/>
        <end position="617"/>
    </location>
</feature>
<accession>A0ABX8I7W7</accession>
<dbReference type="Gene3D" id="1.20.58.120">
    <property type="entry name" value="BAG domain"/>
    <property type="match status" value="1"/>
</dbReference>